<evidence type="ECO:0000256" key="1">
    <source>
        <dbReference type="SAM" id="Phobius"/>
    </source>
</evidence>
<keyword evidence="3" id="KW-1185">Reference proteome</keyword>
<name>A0ABN8EBL9_CHISP</name>
<dbReference type="EMBL" id="OU963897">
    <property type="protein sequence ID" value="CAH0690503.1"/>
    <property type="molecule type" value="Genomic_DNA"/>
</dbReference>
<organism evidence="2 3">
    <name type="scientific">Chilo suppressalis</name>
    <name type="common">Asiatic rice borer moth</name>
    <dbReference type="NCBI Taxonomy" id="168631"/>
    <lineage>
        <taxon>Eukaryota</taxon>
        <taxon>Metazoa</taxon>
        <taxon>Ecdysozoa</taxon>
        <taxon>Arthropoda</taxon>
        <taxon>Hexapoda</taxon>
        <taxon>Insecta</taxon>
        <taxon>Pterygota</taxon>
        <taxon>Neoptera</taxon>
        <taxon>Endopterygota</taxon>
        <taxon>Lepidoptera</taxon>
        <taxon>Glossata</taxon>
        <taxon>Ditrysia</taxon>
        <taxon>Pyraloidea</taxon>
        <taxon>Crambidae</taxon>
        <taxon>Crambinae</taxon>
        <taxon>Chilo</taxon>
    </lineage>
</organism>
<keyword evidence="1" id="KW-0812">Transmembrane</keyword>
<keyword evidence="1" id="KW-0472">Membrane</keyword>
<sequence>MSEVEGGTALAWRLLATLEGGSLLLATSALLAYSIRKRLGRIRRPRRPPVDTVMLTNTTNALGKVLKTRLESLGCVVRQTPNESDDSDATSGADSVRVDALIVVGAHATSKPTSLEAIANLVNDDVYHNLKVLESLSPLVKRGGYIAWACAGAPDGSFRSAGDAFDAMLEASLRRVARLQGCEAVWVGRGRSVEAAAERVLRALPHARAGSRNPSSIRDAVNKVGEYIGGWLKNVT</sequence>
<accession>A0ABN8EBL9</accession>
<feature type="transmembrane region" description="Helical" evidence="1">
    <location>
        <begin position="12"/>
        <end position="35"/>
    </location>
</feature>
<evidence type="ECO:0008006" key="4">
    <source>
        <dbReference type="Google" id="ProtNLM"/>
    </source>
</evidence>
<gene>
    <name evidence="2" type="ORF">CHILSU_LOCUS8521</name>
</gene>
<evidence type="ECO:0000313" key="2">
    <source>
        <dbReference type="EMBL" id="CAH0690503.1"/>
    </source>
</evidence>
<evidence type="ECO:0000313" key="3">
    <source>
        <dbReference type="Proteomes" id="UP001153292"/>
    </source>
</evidence>
<proteinExistence type="predicted"/>
<dbReference type="Proteomes" id="UP001153292">
    <property type="component" value="Chromosome 4"/>
</dbReference>
<reference evidence="2" key="1">
    <citation type="submission" date="2021-12" db="EMBL/GenBank/DDBJ databases">
        <authorList>
            <person name="King R."/>
        </authorList>
    </citation>
    <scope>NUCLEOTIDE SEQUENCE</scope>
</reference>
<keyword evidence="1" id="KW-1133">Transmembrane helix</keyword>
<protein>
    <recommendedName>
        <fullName evidence="4">Flavodoxin-like domain-containing protein</fullName>
    </recommendedName>
</protein>